<evidence type="ECO:0000313" key="5">
    <source>
        <dbReference type="EMBL" id="PWK54058.1"/>
    </source>
</evidence>
<dbReference type="InterPro" id="IPR020449">
    <property type="entry name" value="Tscrpt_reg_AraC-type_HTH"/>
</dbReference>
<keyword evidence="6" id="KW-1185">Reference proteome</keyword>
<name>A0A316FZT5_9RHOB</name>
<dbReference type="PROSITE" id="PS00041">
    <property type="entry name" value="HTH_ARAC_FAMILY_1"/>
    <property type="match status" value="1"/>
</dbReference>
<keyword evidence="3" id="KW-0804">Transcription</keyword>
<comment type="caution">
    <text evidence="5">The sequence shown here is derived from an EMBL/GenBank/DDBJ whole genome shotgun (WGS) entry which is preliminary data.</text>
</comment>
<dbReference type="Proteomes" id="UP000245390">
    <property type="component" value="Unassembled WGS sequence"/>
</dbReference>
<evidence type="ECO:0000313" key="6">
    <source>
        <dbReference type="Proteomes" id="UP000245390"/>
    </source>
</evidence>
<protein>
    <submittedName>
        <fullName evidence="5">Helix-turn-helix protein</fullName>
    </submittedName>
</protein>
<dbReference type="EMBL" id="QGGV01000012">
    <property type="protein sequence ID" value="PWK54058.1"/>
    <property type="molecule type" value="Genomic_DNA"/>
</dbReference>
<feature type="domain" description="HTH araC/xylS-type" evidence="4">
    <location>
        <begin position="10"/>
        <end position="108"/>
    </location>
</feature>
<accession>A0A316FZT5</accession>
<dbReference type="GO" id="GO:0043565">
    <property type="term" value="F:sequence-specific DNA binding"/>
    <property type="evidence" value="ECO:0007669"/>
    <property type="project" value="InterPro"/>
</dbReference>
<dbReference type="PANTHER" id="PTHR11019">
    <property type="entry name" value="HTH-TYPE TRANSCRIPTIONAL REGULATOR NIMR"/>
    <property type="match status" value="1"/>
</dbReference>
<dbReference type="Gene3D" id="1.10.10.60">
    <property type="entry name" value="Homeodomain-like"/>
    <property type="match status" value="1"/>
</dbReference>
<evidence type="ECO:0000256" key="3">
    <source>
        <dbReference type="ARBA" id="ARBA00023163"/>
    </source>
</evidence>
<dbReference type="InterPro" id="IPR018062">
    <property type="entry name" value="HTH_AraC-typ_CS"/>
</dbReference>
<dbReference type="InterPro" id="IPR018060">
    <property type="entry name" value="HTH_AraC"/>
</dbReference>
<dbReference type="AlphaFoldDB" id="A0A316FZT5"/>
<proteinExistence type="predicted"/>
<dbReference type="KEGG" id="salo:EF888_19095"/>
<dbReference type="PANTHER" id="PTHR11019:SF199">
    <property type="entry name" value="HTH-TYPE TRANSCRIPTIONAL REGULATOR NIMR"/>
    <property type="match status" value="1"/>
</dbReference>
<evidence type="ECO:0000256" key="1">
    <source>
        <dbReference type="ARBA" id="ARBA00023015"/>
    </source>
</evidence>
<evidence type="ECO:0000259" key="4">
    <source>
        <dbReference type="PROSITE" id="PS01124"/>
    </source>
</evidence>
<dbReference type="OrthoDB" id="9816011at2"/>
<dbReference type="SUPFAM" id="SSF46689">
    <property type="entry name" value="Homeodomain-like"/>
    <property type="match status" value="1"/>
</dbReference>
<dbReference type="SMART" id="SM00342">
    <property type="entry name" value="HTH_ARAC"/>
    <property type="match status" value="1"/>
</dbReference>
<dbReference type="PROSITE" id="PS01124">
    <property type="entry name" value="HTH_ARAC_FAMILY_2"/>
    <property type="match status" value="1"/>
</dbReference>
<keyword evidence="2" id="KW-0238">DNA-binding</keyword>
<dbReference type="RefSeq" id="WP_109760846.1">
    <property type="nucleotide sequence ID" value="NZ_CP034588.1"/>
</dbReference>
<sequence length="114" mass="12792">MPVPRDPRLRKALDLTEARLDQPLRLRELAREVALSERSLARKLMNEIGMNWTEAQRRLRMIRAVELLAETREPVTSIALAVGYGSPSAFGAAFRDFAGQSPSEFRADGSIAWP</sequence>
<organism evidence="5 6">
    <name type="scientific">Silicimonas algicola</name>
    <dbReference type="NCBI Taxonomy" id="1826607"/>
    <lineage>
        <taxon>Bacteria</taxon>
        <taxon>Pseudomonadati</taxon>
        <taxon>Pseudomonadota</taxon>
        <taxon>Alphaproteobacteria</taxon>
        <taxon>Rhodobacterales</taxon>
        <taxon>Paracoccaceae</taxon>
    </lineage>
</organism>
<dbReference type="InterPro" id="IPR009057">
    <property type="entry name" value="Homeodomain-like_sf"/>
</dbReference>
<dbReference type="PRINTS" id="PR00032">
    <property type="entry name" value="HTHARAC"/>
</dbReference>
<dbReference type="GO" id="GO:0003700">
    <property type="term" value="F:DNA-binding transcription factor activity"/>
    <property type="evidence" value="ECO:0007669"/>
    <property type="project" value="InterPro"/>
</dbReference>
<keyword evidence="1" id="KW-0805">Transcription regulation</keyword>
<gene>
    <name evidence="5" type="ORF">C8D95_11246</name>
</gene>
<reference evidence="5 6" key="1">
    <citation type="submission" date="2018-05" db="EMBL/GenBank/DDBJ databases">
        <title>Genomic Encyclopedia of Type Strains, Phase IV (KMG-IV): sequencing the most valuable type-strain genomes for metagenomic binning, comparative biology and taxonomic classification.</title>
        <authorList>
            <person name="Goeker M."/>
        </authorList>
    </citation>
    <scope>NUCLEOTIDE SEQUENCE [LARGE SCALE GENOMIC DNA]</scope>
    <source>
        <strain evidence="5 6">DSM 103371</strain>
    </source>
</reference>
<evidence type="ECO:0000256" key="2">
    <source>
        <dbReference type="ARBA" id="ARBA00023125"/>
    </source>
</evidence>
<dbReference type="Pfam" id="PF12833">
    <property type="entry name" value="HTH_18"/>
    <property type="match status" value="1"/>
</dbReference>